<evidence type="ECO:0000256" key="7">
    <source>
        <dbReference type="ARBA" id="ARBA00026209"/>
    </source>
</evidence>
<gene>
    <name evidence="8" type="ORF">AB1Y20_009865</name>
</gene>
<dbReference type="PANTHER" id="PTHR47249">
    <property type="entry name" value="VACUOLAR PROTEIN 8"/>
    <property type="match status" value="1"/>
</dbReference>
<dbReference type="AlphaFoldDB" id="A0AB34K5M3"/>
<protein>
    <recommendedName>
        <fullName evidence="7">Vacuolar protein 8</fullName>
    </recommendedName>
</protein>
<keyword evidence="9" id="KW-1185">Reference proteome</keyword>
<dbReference type="PANTHER" id="PTHR47249:SF1">
    <property type="entry name" value="VACUOLAR PROTEIN 8"/>
    <property type="match status" value="1"/>
</dbReference>
<name>A0AB34K5M3_PRYPA</name>
<evidence type="ECO:0000313" key="9">
    <source>
        <dbReference type="Proteomes" id="UP001515480"/>
    </source>
</evidence>
<keyword evidence="3" id="KW-0926">Vacuole</keyword>
<dbReference type="GO" id="GO:0071562">
    <property type="term" value="P:nucleus-vacuole junction assembly"/>
    <property type="evidence" value="ECO:0007669"/>
    <property type="project" value="InterPro"/>
</dbReference>
<keyword evidence="5" id="KW-0472">Membrane</keyword>
<dbReference type="Proteomes" id="UP001515480">
    <property type="component" value="Unassembled WGS sequence"/>
</dbReference>
<evidence type="ECO:0000256" key="6">
    <source>
        <dbReference type="ARBA" id="ARBA00023288"/>
    </source>
</evidence>
<keyword evidence="4" id="KW-0677">Repeat</keyword>
<dbReference type="InterPro" id="IPR045156">
    <property type="entry name" value="Vac8"/>
</dbReference>
<dbReference type="EMBL" id="JBGBPQ010000002">
    <property type="protein sequence ID" value="KAL1528522.1"/>
    <property type="molecule type" value="Genomic_DNA"/>
</dbReference>
<dbReference type="InterPro" id="IPR011989">
    <property type="entry name" value="ARM-like"/>
</dbReference>
<comment type="subcellular location">
    <subcellularLocation>
        <location evidence="1">Vacuole membrane</location>
        <topology evidence="1">Lipid-anchor</topology>
    </subcellularLocation>
</comment>
<proteinExistence type="inferred from homology"/>
<evidence type="ECO:0000313" key="8">
    <source>
        <dbReference type="EMBL" id="KAL1528522.1"/>
    </source>
</evidence>
<comment type="similarity">
    <text evidence="2">Belongs to the beta-catenin family.</text>
</comment>
<evidence type="ECO:0000256" key="4">
    <source>
        <dbReference type="ARBA" id="ARBA00022737"/>
    </source>
</evidence>
<comment type="caution">
    <text evidence="8">The sequence shown here is derived from an EMBL/GenBank/DDBJ whole genome shotgun (WGS) entry which is preliminary data.</text>
</comment>
<reference evidence="8 9" key="1">
    <citation type="journal article" date="2024" name="Science">
        <title>Giant polyketide synthase enzymes in the biosynthesis of giant marine polyether toxins.</title>
        <authorList>
            <person name="Fallon T.R."/>
            <person name="Shende V.V."/>
            <person name="Wierzbicki I.H."/>
            <person name="Pendleton A.L."/>
            <person name="Watervoot N.F."/>
            <person name="Auber R.P."/>
            <person name="Gonzalez D.J."/>
            <person name="Wisecaver J.H."/>
            <person name="Moore B.S."/>
        </authorList>
    </citation>
    <scope>NUCLEOTIDE SEQUENCE [LARGE SCALE GENOMIC DNA]</scope>
    <source>
        <strain evidence="8 9">12B1</strain>
    </source>
</reference>
<organism evidence="8 9">
    <name type="scientific">Prymnesium parvum</name>
    <name type="common">Toxic golden alga</name>
    <dbReference type="NCBI Taxonomy" id="97485"/>
    <lineage>
        <taxon>Eukaryota</taxon>
        <taxon>Haptista</taxon>
        <taxon>Haptophyta</taxon>
        <taxon>Prymnesiophyceae</taxon>
        <taxon>Prymnesiales</taxon>
        <taxon>Prymnesiaceae</taxon>
        <taxon>Prymnesium</taxon>
    </lineage>
</organism>
<sequence length="440" mass="47806">MQEGGVGKLEASFLAPLLPMVTAKNPEIRREVICALANLAPAEYRGAVSRCKNMQGHSLLVDLFTYTQPTESVLRRRSAISGLANLCTHSPETHRILISEKLLPALLKLSHGMESLPLKQVTYCIHELCGNPECVGHLLEEGVITELLHLVRSPEVAVIRLAVQALVSLSSEPLATQPLTSGGALRISYDLLAAGSDKELRRQGARLVGNLSLDPQCKAQIASRAAARAPLLERMLEALCSPQSGEDVHLALALGSLSTEPELHVRLCAAGATASLYAALCLGEKQARTYAAWALSNLAYYQPLELLCIDERGPGLRANFRQLHRLDATAALIKTLRAAPDDRKLICKLQPVPSGGQLNLQTNDDVGDNELDLHKEYLELTLRNLKVVWAVEDEQLVHQAKAAAALRSQYIQLAQHFKLSRADVRSPCARTGLKLQGAIV</sequence>
<dbReference type="Gene3D" id="1.25.10.10">
    <property type="entry name" value="Leucine-rich Repeat Variant"/>
    <property type="match status" value="2"/>
</dbReference>
<dbReference type="InterPro" id="IPR016024">
    <property type="entry name" value="ARM-type_fold"/>
</dbReference>
<evidence type="ECO:0000256" key="2">
    <source>
        <dbReference type="ARBA" id="ARBA00005462"/>
    </source>
</evidence>
<evidence type="ECO:0000256" key="1">
    <source>
        <dbReference type="ARBA" id="ARBA00004592"/>
    </source>
</evidence>
<dbReference type="GO" id="GO:0005774">
    <property type="term" value="C:vacuolar membrane"/>
    <property type="evidence" value="ECO:0007669"/>
    <property type="project" value="UniProtKB-SubCell"/>
</dbReference>
<evidence type="ECO:0000256" key="3">
    <source>
        <dbReference type="ARBA" id="ARBA00022554"/>
    </source>
</evidence>
<evidence type="ECO:0000256" key="5">
    <source>
        <dbReference type="ARBA" id="ARBA00023136"/>
    </source>
</evidence>
<keyword evidence="6" id="KW-0449">Lipoprotein</keyword>
<dbReference type="SUPFAM" id="SSF48371">
    <property type="entry name" value="ARM repeat"/>
    <property type="match status" value="1"/>
</dbReference>
<accession>A0AB34K5M3</accession>
<dbReference type="GO" id="GO:0043495">
    <property type="term" value="F:protein-membrane adaptor activity"/>
    <property type="evidence" value="ECO:0007669"/>
    <property type="project" value="InterPro"/>
</dbReference>
<dbReference type="SMART" id="SM00185">
    <property type="entry name" value="ARM"/>
    <property type="match status" value="5"/>
</dbReference>
<dbReference type="InterPro" id="IPR000225">
    <property type="entry name" value="Armadillo"/>
</dbReference>